<dbReference type="SMART" id="SM00457">
    <property type="entry name" value="MACPF"/>
    <property type="match status" value="1"/>
</dbReference>
<dbReference type="CDD" id="cd00112">
    <property type="entry name" value="LDLa"/>
    <property type="match status" value="1"/>
</dbReference>
<sequence>MITAVYGRCISTRLRCNGDIDCGDQSDEEGCDEREEDDYDFCKKLFPIPGAENAVRGYNTVCERLYYNEDEKYYRKPHNFHYYRFMAQADSGFSSEYYEDVSGLLNAKKKEFSFHASMTVGIFIVEGGRSIQGEYMSLKNISEYTEKNFGFVRMVTKVQTAQFKMRSSGLVLDEDMYQTLMELPDEYNYGMYSKFISNYGTHYITEGTMGGVLEYILVVDKEVMRKSEMNGYQIGGCLGLSIGLTMPIQDTSVESKLSVKGNVCHKYGSMNTAKSSSDSYIKDVLPRIRGGDAKSSGGLLAAFDEKTYRHWGKSLKYSPDLIDFEILPIYELLRFSNVGSIDVKIDNMKRAWTDYLMEFNPCRCGPCQHNGMPLLSGNKCKCICPQGFDGVACEETRRTGKMNLVKAPLVLYSLQIPHMERGAAGLSGWIAGQGQ</sequence>
<dbReference type="InterPro" id="IPR036055">
    <property type="entry name" value="LDL_receptor-like_sf"/>
</dbReference>
<evidence type="ECO:0000256" key="3">
    <source>
        <dbReference type="ARBA" id="ARBA00009214"/>
    </source>
</evidence>
<keyword evidence="7" id="KW-0677">Repeat</keyword>
<protein>
    <submittedName>
        <fullName evidence="13">Complement component C8 alpha chain</fullName>
    </submittedName>
</protein>
<dbReference type="PRINTS" id="PR00764">
    <property type="entry name" value="COMPLEMENTC9"/>
</dbReference>
<dbReference type="PROSITE" id="PS00022">
    <property type="entry name" value="EGF_1"/>
    <property type="match status" value="1"/>
</dbReference>
<evidence type="ECO:0000256" key="7">
    <source>
        <dbReference type="ARBA" id="ARBA00022737"/>
    </source>
</evidence>
<dbReference type="InterPro" id="IPR002172">
    <property type="entry name" value="LDrepeatLR_classA_rpt"/>
</dbReference>
<dbReference type="GO" id="GO:0005579">
    <property type="term" value="C:membrane attack complex"/>
    <property type="evidence" value="ECO:0007669"/>
    <property type="project" value="InterPro"/>
</dbReference>
<keyword evidence="5" id="KW-0812">Transmembrane</keyword>
<dbReference type="InterPro" id="IPR000742">
    <property type="entry name" value="EGF"/>
</dbReference>
<dbReference type="Pfam" id="PF21195">
    <property type="entry name" value="EGF_C8A_B_C6"/>
    <property type="match status" value="1"/>
</dbReference>
<comment type="similarity">
    <text evidence="3">Belongs to the complement C6/C7/C8/C9 family.</text>
</comment>
<dbReference type="InterPro" id="IPR048831">
    <property type="entry name" value="C8A_B_C6_EGF-like"/>
</dbReference>
<reference evidence="13 14" key="1">
    <citation type="submission" date="2019-01" db="EMBL/GenBank/DDBJ databases">
        <title>Draft Genome and Complete Hox-Cluster Characterization of the Sterlet Sturgeon (Acipenser ruthenus).</title>
        <authorList>
            <person name="Wei Q."/>
        </authorList>
    </citation>
    <scope>NUCLEOTIDE SEQUENCE [LARGE SCALE GENOMIC DNA]</scope>
    <source>
        <strain evidence="13">WHYD16114868_AA</strain>
        <tissue evidence="13">Blood</tissue>
    </source>
</reference>
<organism evidence="13 14">
    <name type="scientific">Acipenser ruthenus</name>
    <name type="common">Sterlet sturgeon</name>
    <dbReference type="NCBI Taxonomy" id="7906"/>
    <lineage>
        <taxon>Eukaryota</taxon>
        <taxon>Metazoa</taxon>
        <taxon>Chordata</taxon>
        <taxon>Craniata</taxon>
        <taxon>Vertebrata</taxon>
        <taxon>Euteleostomi</taxon>
        <taxon>Actinopterygii</taxon>
        <taxon>Chondrostei</taxon>
        <taxon>Acipenseriformes</taxon>
        <taxon>Acipenseridae</taxon>
        <taxon>Acipenser</taxon>
    </lineage>
</organism>
<evidence type="ECO:0000256" key="4">
    <source>
        <dbReference type="ARBA" id="ARBA00022525"/>
    </source>
</evidence>
<comment type="subcellular location">
    <subcellularLocation>
        <location evidence="1">Membrane</location>
    </subcellularLocation>
    <subcellularLocation>
        <location evidence="2">Secreted</location>
    </subcellularLocation>
</comment>
<dbReference type="PANTHER" id="PTHR45742:SF1">
    <property type="entry name" value="COMPLEMENT COMPONENT C8 ALPHA CHAIN"/>
    <property type="match status" value="1"/>
</dbReference>
<dbReference type="Proteomes" id="UP000289886">
    <property type="component" value="Unassembled WGS sequence"/>
</dbReference>
<comment type="caution">
    <text evidence="13">The sequence shown here is derived from an EMBL/GenBank/DDBJ whole genome shotgun (WGS) entry which is preliminary data.</text>
</comment>
<dbReference type="PROSITE" id="PS01186">
    <property type="entry name" value="EGF_2"/>
    <property type="match status" value="1"/>
</dbReference>
<accession>A0A662YS54</accession>
<dbReference type="SMART" id="SM00192">
    <property type="entry name" value="LDLa"/>
    <property type="match status" value="1"/>
</dbReference>
<keyword evidence="4" id="KW-0964">Secreted</keyword>
<evidence type="ECO:0000256" key="1">
    <source>
        <dbReference type="ARBA" id="ARBA00004370"/>
    </source>
</evidence>
<name>A0A662YS54_ACIRT</name>
<keyword evidence="10 11" id="KW-1015">Disulfide bond</keyword>
<dbReference type="InterPro" id="IPR020863">
    <property type="entry name" value="MACPF_CS"/>
</dbReference>
<evidence type="ECO:0000256" key="6">
    <source>
        <dbReference type="ARBA" id="ARBA00022729"/>
    </source>
</evidence>
<dbReference type="GO" id="GO:0006956">
    <property type="term" value="P:complement activation"/>
    <property type="evidence" value="ECO:0007669"/>
    <property type="project" value="TreeGrafter"/>
</dbReference>
<evidence type="ECO:0000256" key="5">
    <source>
        <dbReference type="ARBA" id="ARBA00022692"/>
    </source>
</evidence>
<dbReference type="Pfam" id="PF00057">
    <property type="entry name" value="Ldl_recept_a"/>
    <property type="match status" value="1"/>
</dbReference>
<keyword evidence="8" id="KW-0204">Cytolysis</keyword>
<evidence type="ECO:0000256" key="8">
    <source>
        <dbReference type="ARBA" id="ARBA00022852"/>
    </source>
</evidence>
<dbReference type="Gene3D" id="2.10.25.10">
    <property type="entry name" value="Laminin"/>
    <property type="match status" value="1"/>
</dbReference>
<dbReference type="PROSITE" id="PS51412">
    <property type="entry name" value="MACPF_2"/>
    <property type="match status" value="1"/>
</dbReference>
<dbReference type="PROSITE" id="PS50068">
    <property type="entry name" value="LDLRA_2"/>
    <property type="match status" value="1"/>
</dbReference>
<dbReference type="EMBL" id="SCEB01000528">
    <property type="protein sequence ID" value="RXM98896.1"/>
    <property type="molecule type" value="Genomic_DNA"/>
</dbReference>
<evidence type="ECO:0000259" key="12">
    <source>
        <dbReference type="PROSITE" id="PS51412"/>
    </source>
</evidence>
<keyword evidence="6" id="KW-0732">Signal</keyword>
<keyword evidence="9" id="KW-0472">Membrane</keyword>
<dbReference type="Gene3D" id="4.10.400.10">
    <property type="entry name" value="Low-density Lipoprotein Receptor"/>
    <property type="match status" value="1"/>
</dbReference>
<dbReference type="AlphaFoldDB" id="A0A662YS54"/>
<dbReference type="SUPFAM" id="SSF57424">
    <property type="entry name" value="LDL receptor-like module"/>
    <property type="match status" value="1"/>
</dbReference>
<evidence type="ECO:0000313" key="13">
    <source>
        <dbReference type="EMBL" id="RXM98896.1"/>
    </source>
</evidence>
<dbReference type="InterPro" id="IPR001862">
    <property type="entry name" value="MAC_perforin"/>
</dbReference>
<dbReference type="Pfam" id="PF01823">
    <property type="entry name" value="MACPF"/>
    <property type="match status" value="1"/>
</dbReference>
<evidence type="ECO:0000256" key="11">
    <source>
        <dbReference type="PROSITE-ProRule" id="PRU00124"/>
    </source>
</evidence>
<keyword evidence="14" id="KW-1185">Reference proteome</keyword>
<dbReference type="GO" id="GO:0005576">
    <property type="term" value="C:extracellular region"/>
    <property type="evidence" value="ECO:0007669"/>
    <property type="project" value="UniProtKB-SubCell"/>
</dbReference>
<comment type="caution">
    <text evidence="11">Lacks conserved residue(s) required for the propagation of feature annotation.</text>
</comment>
<evidence type="ECO:0000256" key="2">
    <source>
        <dbReference type="ARBA" id="ARBA00004613"/>
    </source>
</evidence>
<feature type="disulfide bond" evidence="11">
    <location>
        <begin position="16"/>
        <end position="31"/>
    </location>
</feature>
<proteinExistence type="inferred from homology"/>
<feature type="domain" description="MACPF" evidence="12">
    <location>
        <begin position="18"/>
        <end position="363"/>
    </location>
</feature>
<dbReference type="PANTHER" id="PTHR45742">
    <property type="entry name" value="COMPLEMENT COMPONENT C6"/>
    <property type="match status" value="1"/>
</dbReference>
<evidence type="ECO:0000313" key="14">
    <source>
        <dbReference type="Proteomes" id="UP000289886"/>
    </source>
</evidence>
<gene>
    <name evidence="13" type="ORF">EOD39_12488</name>
</gene>
<evidence type="ECO:0000256" key="9">
    <source>
        <dbReference type="ARBA" id="ARBA00023136"/>
    </source>
</evidence>
<dbReference type="PROSITE" id="PS00279">
    <property type="entry name" value="MACPF_1"/>
    <property type="match status" value="1"/>
</dbReference>
<dbReference type="InterPro" id="IPR020864">
    <property type="entry name" value="MACPF"/>
</dbReference>
<dbReference type="GO" id="GO:0031640">
    <property type="term" value="P:killing of cells of another organism"/>
    <property type="evidence" value="ECO:0007669"/>
    <property type="project" value="UniProtKB-KW"/>
</dbReference>
<evidence type="ECO:0000256" key="10">
    <source>
        <dbReference type="ARBA" id="ARBA00023157"/>
    </source>
</evidence>